<dbReference type="PANTHER" id="PTHR10755">
    <property type="entry name" value="COPROPORPHYRINOGEN III OXIDASE, MITOCHONDRIAL"/>
    <property type="match status" value="1"/>
</dbReference>
<comment type="cofactor">
    <cofactor evidence="12">
        <name>a divalent metal cation</name>
        <dbReference type="ChEBI" id="CHEBI:60240"/>
    </cofactor>
</comment>
<evidence type="ECO:0000256" key="3">
    <source>
        <dbReference type="ARBA" id="ARBA00010644"/>
    </source>
</evidence>
<dbReference type="HAMAP" id="MF_00333">
    <property type="entry name" value="Coprogen_oxidas"/>
    <property type="match status" value="1"/>
</dbReference>
<comment type="pathway">
    <text evidence="2 12">Porphyrin-containing compound metabolism; protoporphyrin-IX biosynthesis; protoporphyrinogen-IX from coproporphyrinogen-III (O2 route): step 1/1.</text>
</comment>
<dbReference type="InterPro" id="IPR001260">
    <property type="entry name" value="Coprogen_oxidase_aer"/>
</dbReference>
<sequence length="370" mass="41218">MHAKGGAGPPPKGIKHGTPRGKGLSKPQRLTRVNNESAGSDAMLAPLFGRQPAWALPPPCCKVILVSIQTEAVKAYLLDLQDRICAALEAEDGGARFSEDAWTRPAGGGGRTRVIADGAVIEKGGVNFSHVFGAGLPPSASAHRPELAGRGFEALGVSLVIHPENPHVPTSHANVRFFSAEKEGEAPVWWFGGGFDLTPYYAVEEDCVHWHQVARKACEPFGADVYPRFKEWCDRYFHLKHRNEPRGIGGLFFDDLNQWDFETCFAFIRAIGDAYIEAYLPIIQRRKLTPYGEREREFQAFRRGRYVEFNLVYDRGTLFGLQSGGRTESILMSLPPQVRWGYDWKPEPGTPEARLTDYFLTDRDWLAGQS</sequence>
<evidence type="ECO:0000256" key="8">
    <source>
        <dbReference type="ARBA" id="ARBA00023133"/>
    </source>
</evidence>
<dbReference type="GO" id="GO:0046872">
    <property type="term" value="F:metal ion binding"/>
    <property type="evidence" value="ECO:0007669"/>
    <property type="project" value="UniProtKB-KW"/>
</dbReference>
<evidence type="ECO:0000256" key="9">
    <source>
        <dbReference type="ARBA" id="ARBA00023244"/>
    </source>
</evidence>
<keyword evidence="15" id="KW-1185">Reference proteome</keyword>
<comment type="catalytic activity">
    <reaction evidence="10 12">
        <text>coproporphyrinogen III + O2 + 2 H(+) = protoporphyrinogen IX + 2 CO2 + 2 H2O</text>
        <dbReference type="Rhea" id="RHEA:18257"/>
        <dbReference type="ChEBI" id="CHEBI:15377"/>
        <dbReference type="ChEBI" id="CHEBI:15378"/>
        <dbReference type="ChEBI" id="CHEBI:15379"/>
        <dbReference type="ChEBI" id="CHEBI:16526"/>
        <dbReference type="ChEBI" id="CHEBI:57307"/>
        <dbReference type="ChEBI" id="CHEBI:57309"/>
        <dbReference type="EC" id="1.3.3.3"/>
    </reaction>
</comment>
<feature type="region of interest" description="Disordered" evidence="13">
    <location>
        <begin position="1"/>
        <end position="29"/>
    </location>
</feature>
<accession>A0A1G9G6J6</accession>
<evidence type="ECO:0000313" key="14">
    <source>
        <dbReference type="EMBL" id="SDK96222.1"/>
    </source>
</evidence>
<dbReference type="GO" id="GO:0006782">
    <property type="term" value="P:protoporphyrinogen IX biosynthetic process"/>
    <property type="evidence" value="ECO:0007669"/>
    <property type="project" value="UniProtKB-UniRule"/>
</dbReference>
<dbReference type="SUPFAM" id="SSF102886">
    <property type="entry name" value="Coproporphyrinogen III oxidase"/>
    <property type="match status" value="1"/>
</dbReference>
<comment type="subcellular location">
    <subcellularLocation>
        <location evidence="1 12">Cytoplasm</location>
    </subcellularLocation>
</comment>
<evidence type="ECO:0000256" key="7">
    <source>
        <dbReference type="ARBA" id="ARBA00023002"/>
    </source>
</evidence>
<feature type="binding site" evidence="12">
    <location>
        <position position="211"/>
    </location>
    <ligand>
        <name>a divalent metal cation</name>
        <dbReference type="ChEBI" id="CHEBI:60240"/>
    </ligand>
</feature>
<evidence type="ECO:0000256" key="12">
    <source>
        <dbReference type="HAMAP-Rule" id="MF_00333"/>
    </source>
</evidence>
<evidence type="ECO:0000256" key="6">
    <source>
        <dbReference type="ARBA" id="ARBA00022723"/>
    </source>
</evidence>
<keyword evidence="7 12" id="KW-0560">Oxidoreductase</keyword>
<feature type="binding site" evidence="12">
    <location>
        <position position="172"/>
    </location>
    <ligand>
        <name>a divalent metal cation</name>
        <dbReference type="ChEBI" id="CHEBI:60240"/>
    </ligand>
</feature>
<comment type="similarity">
    <text evidence="3 12">Belongs to the aerobic coproporphyrinogen-III oxidase family.</text>
</comment>
<feature type="binding site" evidence="12">
    <location>
        <begin position="174"/>
        <end position="176"/>
    </location>
    <ligand>
        <name>substrate</name>
    </ligand>
</feature>
<organism evidence="14 15">
    <name type="scientific">Pseudomonas indica</name>
    <dbReference type="NCBI Taxonomy" id="137658"/>
    <lineage>
        <taxon>Bacteria</taxon>
        <taxon>Pseudomonadati</taxon>
        <taxon>Pseudomonadota</taxon>
        <taxon>Gammaproteobacteria</taxon>
        <taxon>Pseudomonadales</taxon>
        <taxon>Pseudomonadaceae</taxon>
        <taxon>Pseudomonas</taxon>
    </lineage>
</organism>
<feature type="active site" description="Proton donor" evidence="12">
    <location>
        <position position="172"/>
    </location>
</feature>
<feature type="binding site" evidence="12">
    <location>
        <position position="241"/>
    </location>
    <ligand>
        <name>a divalent metal cation</name>
        <dbReference type="ChEBI" id="CHEBI:60240"/>
    </ligand>
</feature>
<evidence type="ECO:0000313" key="15">
    <source>
        <dbReference type="Proteomes" id="UP000198706"/>
    </source>
</evidence>
<dbReference type="GO" id="GO:0004109">
    <property type="term" value="F:coproporphyrinogen oxidase activity"/>
    <property type="evidence" value="ECO:0007669"/>
    <property type="project" value="UniProtKB-UniRule"/>
</dbReference>
<comment type="function">
    <text evidence="11 12">Involved in the heme biosynthesis. Catalyzes the aerobic oxidative decarboxylation of propionate groups of rings A and B of coproporphyrinogen-III to yield the vinyl groups in protoporphyrinogen-IX.</text>
</comment>
<dbReference type="InterPro" id="IPR036406">
    <property type="entry name" value="Coprogen_oxidase_aer_sf"/>
</dbReference>
<name>A0A1G9G6J6_9PSED</name>
<proteinExistence type="inferred from homology"/>
<feature type="binding site" evidence="12">
    <location>
        <begin position="324"/>
        <end position="326"/>
    </location>
    <ligand>
        <name>substrate</name>
    </ligand>
</feature>
<dbReference type="PRINTS" id="PR00073">
    <property type="entry name" value="COPRGNOXDASE"/>
</dbReference>
<dbReference type="GO" id="GO:0042803">
    <property type="term" value="F:protein homodimerization activity"/>
    <property type="evidence" value="ECO:0007669"/>
    <property type="project" value="UniProtKB-UniRule"/>
</dbReference>
<feature type="binding site" evidence="12">
    <location>
        <position position="158"/>
    </location>
    <ligand>
        <name>substrate</name>
    </ligand>
</feature>
<dbReference type="FunFam" id="3.40.1500.10:FF:000001">
    <property type="entry name" value="Oxygen-dependent coproporphyrinogen-III oxidase"/>
    <property type="match status" value="1"/>
</dbReference>
<evidence type="ECO:0000256" key="1">
    <source>
        <dbReference type="ARBA" id="ARBA00004496"/>
    </source>
</evidence>
<evidence type="ECO:0000256" key="13">
    <source>
        <dbReference type="SAM" id="MobiDB-lite"/>
    </source>
</evidence>
<dbReference type="GO" id="GO:0005737">
    <property type="term" value="C:cytoplasm"/>
    <property type="evidence" value="ECO:0007669"/>
    <property type="project" value="UniProtKB-SubCell"/>
</dbReference>
<protein>
    <recommendedName>
        <fullName evidence="12">Oxygen-dependent coproporphyrinogen-III oxidase</fullName>
        <shortName evidence="12">CPO</shortName>
        <shortName evidence="12">Coprogen oxidase</shortName>
        <shortName evidence="12">Coproporphyrinogenase</shortName>
        <ecNumber evidence="12">1.3.3.3</ecNumber>
    </recommendedName>
</protein>
<reference evidence="14 15" key="1">
    <citation type="submission" date="2016-10" db="EMBL/GenBank/DDBJ databases">
        <authorList>
            <person name="de Groot N.N."/>
        </authorList>
    </citation>
    <scope>NUCLEOTIDE SEQUENCE [LARGE SCALE GENOMIC DNA]</scope>
    <source>
        <strain evidence="14 15">JCM 21544</strain>
    </source>
</reference>
<evidence type="ECO:0000256" key="2">
    <source>
        <dbReference type="ARBA" id="ARBA00005168"/>
    </source>
</evidence>
<gene>
    <name evidence="12" type="primary">hemF</name>
    <name evidence="14" type="ORF">SAMN05216186_112119</name>
</gene>
<dbReference type="Gene3D" id="3.40.1500.10">
    <property type="entry name" value="Coproporphyrinogen III oxidase, aerobic"/>
    <property type="match status" value="1"/>
</dbReference>
<dbReference type="UniPathway" id="UPA00251">
    <property type="reaction ID" value="UER00322"/>
</dbReference>
<comment type="subunit">
    <text evidence="4 12">Homodimer.</text>
</comment>
<feature type="binding site" evidence="12">
    <location>
        <position position="162"/>
    </location>
    <ligand>
        <name>a divalent metal cation</name>
        <dbReference type="ChEBI" id="CHEBI:60240"/>
    </ligand>
</feature>
<keyword evidence="6 12" id="KW-0479">Metal-binding</keyword>
<evidence type="ECO:0000256" key="5">
    <source>
        <dbReference type="ARBA" id="ARBA00022490"/>
    </source>
</evidence>
<dbReference type="Proteomes" id="UP000198706">
    <property type="component" value="Unassembled WGS sequence"/>
</dbReference>
<dbReference type="AlphaFoldDB" id="A0A1G9G6J6"/>
<keyword evidence="9 12" id="KW-0627">Porphyrin biosynthesis</keyword>
<dbReference type="PANTHER" id="PTHR10755:SF0">
    <property type="entry name" value="OXYGEN-DEPENDENT COPROPORPHYRINOGEN-III OXIDASE, MITOCHONDRIAL"/>
    <property type="match status" value="1"/>
</dbReference>
<evidence type="ECO:0000256" key="11">
    <source>
        <dbReference type="ARBA" id="ARBA00059657"/>
    </source>
</evidence>
<dbReference type="PROSITE" id="PS01021">
    <property type="entry name" value="COPROGEN_OXIDASE"/>
    <property type="match status" value="1"/>
</dbReference>
<dbReference type="InterPro" id="IPR018375">
    <property type="entry name" value="Coprogen_oxidase_CS"/>
</dbReference>
<feature type="region of interest" description="Important for dimerization" evidence="12">
    <location>
        <begin position="306"/>
        <end position="341"/>
    </location>
</feature>
<keyword evidence="5 12" id="KW-0963">Cytoplasm</keyword>
<dbReference type="PIRSF" id="PIRSF000166">
    <property type="entry name" value="Coproporphyri_ox"/>
    <property type="match status" value="1"/>
</dbReference>
<dbReference type="Pfam" id="PF01218">
    <property type="entry name" value="Coprogen_oxidas"/>
    <property type="match status" value="1"/>
</dbReference>
<dbReference type="EC" id="1.3.3.3" evidence="12"/>
<evidence type="ECO:0000256" key="10">
    <source>
        <dbReference type="ARBA" id="ARBA00049102"/>
    </source>
</evidence>
<evidence type="ECO:0000256" key="4">
    <source>
        <dbReference type="ARBA" id="ARBA00011738"/>
    </source>
</evidence>
<dbReference type="EMBL" id="FNFD01000012">
    <property type="protein sequence ID" value="SDK96222.1"/>
    <property type="molecule type" value="Genomic_DNA"/>
</dbReference>
<dbReference type="STRING" id="137658.SAMN05216186_112119"/>
<dbReference type="NCBIfam" id="NF003727">
    <property type="entry name" value="PRK05330.1"/>
    <property type="match status" value="1"/>
</dbReference>
<feature type="site" description="Important for dimerization" evidence="12">
    <location>
        <position position="241"/>
    </location>
</feature>
<keyword evidence="8 12" id="KW-0350">Heme biosynthesis</keyword>